<evidence type="ECO:0000256" key="8">
    <source>
        <dbReference type="ARBA" id="ARBA00023134"/>
    </source>
</evidence>
<dbReference type="AlphaFoldDB" id="A0AAJ0DDA1"/>
<feature type="transmembrane region" description="Helical" evidence="11">
    <location>
        <begin position="20"/>
        <end position="41"/>
    </location>
</feature>
<protein>
    <recommendedName>
        <fullName evidence="3">Signal recognition particle receptor subunit beta</fullName>
    </recommendedName>
</protein>
<dbReference type="Pfam" id="PF09439">
    <property type="entry name" value="SRPRB"/>
    <property type="match status" value="1"/>
</dbReference>
<keyword evidence="13" id="KW-1185">Reference proteome</keyword>
<comment type="caution">
    <text evidence="12">The sequence shown here is derived from an EMBL/GenBank/DDBJ whole genome shotgun (WGS) entry which is preliminary data.</text>
</comment>
<dbReference type="Gene3D" id="3.40.50.300">
    <property type="entry name" value="P-loop containing nucleotide triphosphate hydrolases"/>
    <property type="match status" value="1"/>
</dbReference>
<evidence type="ECO:0000313" key="13">
    <source>
        <dbReference type="Proteomes" id="UP001271007"/>
    </source>
</evidence>
<gene>
    <name evidence="12" type="ORF">LTR09_007074</name>
</gene>
<keyword evidence="6" id="KW-0256">Endoplasmic reticulum</keyword>
<evidence type="ECO:0000256" key="5">
    <source>
        <dbReference type="ARBA" id="ARBA00022741"/>
    </source>
</evidence>
<evidence type="ECO:0000256" key="7">
    <source>
        <dbReference type="ARBA" id="ARBA00022989"/>
    </source>
</evidence>
<keyword evidence="7 11" id="KW-1133">Transmembrane helix</keyword>
<keyword evidence="8" id="KW-0342">GTP-binding</keyword>
<evidence type="ECO:0000256" key="11">
    <source>
        <dbReference type="SAM" id="Phobius"/>
    </source>
</evidence>
<dbReference type="Proteomes" id="UP001271007">
    <property type="component" value="Unassembled WGS sequence"/>
</dbReference>
<reference evidence="12" key="1">
    <citation type="submission" date="2023-04" db="EMBL/GenBank/DDBJ databases">
        <title>Black Yeasts Isolated from many extreme environments.</title>
        <authorList>
            <person name="Coleine C."/>
            <person name="Stajich J.E."/>
            <person name="Selbmann L."/>
        </authorList>
    </citation>
    <scope>NUCLEOTIDE SEQUENCE</scope>
    <source>
        <strain evidence="12">CCFEE 5312</strain>
    </source>
</reference>
<proteinExistence type="inferred from homology"/>
<evidence type="ECO:0000256" key="2">
    <source>
        <dbReference type="ARBA" id="ARBA00005619"/>
    </source>
</evidence>
<evidence type="ECO:0000256" key="1">
    <source>
        <dbReference type="ARBA" id="ARBA00004389"/>
    </source>
</evidence>
<evidence type="ECO:0000256" key="6">
    <source>
        <dbReference type="ARBA" id="ARBA00022824"/>
    </source>
</evidence>
<dbReference type="InterPro" id="IPR019009">
    <property type="entry name" value="SRP_receptor_beta_su"/>
</dbReference>
<dbReference type="GO" id="GO:0005789">
    <property type="term" value="C:endoplasmic reticulum membrane"/>
    <property type="evidence" value="ECO:0007669"/>
    <property type="project" value="UniProtKB-SubCell"/>
</dbReference>
<evidence type="ECO:0000256" key="4">
    <source>
        <dbReference type="ARBA" id="ARBA00022692"/>
    </source>
</evidence>
<comment type="subcellular location">
    <subcellularLocation>
        <location evidence="1">Endoplasmic reticulum membrane</location>
        <topology evidence="1">Single-pass membrane protein</topology>
    </subcellularLocation>
</comment>
<organism evidence="12 13">
    <name type="scientific">Extremus antarcticus</name>
    <dbReference type="NCBI Taxonomy" id="702011"/>
    <lineage>
        <taxon>Eukaryota</taxon>
        <taxon>Fungi</taxon>
        <taxon>Dikarya</taxon>
        <taxon>Ascomycota</taxon>
        <taxon>Pezizomycotina</taxon>
        <taxon>Dothideomycetes</taxon>
        <taxon>Dothideomycetidae</taxon>
        <taxon>Mycosphaerellales</taxon>
        <taxon>Extremaceae</taxon>
        <taxon>Extremus</taxon>
    </lineage>
</organism>
<dbReference type="SUPFAM" id="SSF52540">
    <property type="entry name" value="P-loop containing nucleoside triphosphate hydrolases"/>
    <property type="match status" value="1"/>
</dbReference>
<keyword evidence="5" id="KW-0547">Nucleotide-binding</keyword>
<dbReference type="GO" id="GO:0005525">
    <property type="term" value="F:GTP binding"/>
    <property type="evidence" value="ECO:0007669"/>
    <property type="project" value="UniProtKB-KW"/>
</dbReference>
<sequence>MAGQSTLESWLTWAFSPSISAILVTLIISLLSPILIHFYLYRKAQSKELPSFLLLGPSGAGKTSLLTLFANGTSSKTHTSQTPSSALCALPSTIRSTSDRYRSENDTSSQPQFLLLDTPGHGKLRHHALASLTTSTALKGLIYVVDSAALSSSAGLTGAAEYLYDILLLLQKRHTGAKTSKDPQALPVMIAANKQDVFSSLPTQMVKTKLEEEIARVRATRSKGLMDSGVGMEDAGEEEREWLGEYGAEAFGFGQMEEHGVEVVVVGGSVRGEGGEKGDVEGWWGWVGENL</sequence>
<evidence type="ECO:0000313" key="12">
    <source>
        <dbReference type="EMBL" id="KAK3051774.1"/>
    </source>
</evidence>
<evidence type="ECO:0000256" key="9">
    <source>
        <dbReference type="ARBA" id="ARBA00023136"/>
    </source>
</evidence>
<keyword evidence="9 11" id="KW-0472">Membrane</keyword>
<keyword evidence="4 11" id="KW-0812">Transmembrane</keyword>
<comment type="similarity">
    <text evidence="2">Belongs to the SRP receptor beta subunit family.</text>
</comment>
<evidence type="ECO:0000256" key="3">
    <source>
        <dbReference type="ARBA" id="ARBA00020256"/>
    </source>
</evidence>
<keyword evidence="10" id="KW-0675">Receptor</keyword>
<dbReference type="EMBL" id="JAWDJX010000024">
    <property type="protein sequence ID" value="KAK3051774.1"/>
    <property type="molecule type" value="Genomic_DNA"/>
</dbReference>
<dbReference type="InterPro" id="IPR027417">
    <property type="entry name" value="P-loop_NTPase"/>
</dbReference>
<accession>A0AAJ0DDA1</accession>
<evidence type="ECO:0000256" key="10">
    <source>
        <dbReference type="ARBA" id="ARBA00023170"/>
    </source>
</evidence>
<name>A0AAJ0DDA1_9PEZI</name>